<name>A0A2I2G172_9EURO</name>
<dbReference type="RefSeq" id="XP_024701921.1">
    <property type="nucleotide sequence ID" value="XM_024842843.1"/>
</dbReference>
<dbReference type="Pfam" id="PF24864">
    <property type="entry name" value="DUF7730"/>
    <property type="match status" value="1"/>
</dbReference>
<dbReference type="EMBL" id="MSFO01000006">
    <property type="protein sequence ID" value="PLB46619.1"/>
    <property type="molecule type" value="Genomic_DNA"/>
</dbReference>
<protein>
    <recommendedName>
        <fullName evidence="1">DUF7730 domain-containing protein</fullName>
    </recommendedName>
</protein>
<reference evidence="2 3" key="1">
    <citation type="submission" date="2016-12" db="EMBL/GenBank/DDBJ databases">
        <title>The genomes of Aspergillus section Nigri reveals drivers in fungal speciation.</title>
        <authorList>
            <consortium name="DOE Joint Genome Institute"/>
            <person name="Vesth T.C."/>
            <person name="Nybo J."/>
            <person name="Theobald S."/>
            <person name="Brandl J."/>
            <person name="Frisvad J.C."/>
            <person name="Nielsen K.F."/>
            <person name="Lyhne E.K."/>
            <person name="Kogle M.E."/>
            <person name="Kuo A."/>
            <person name="Riley R."/>
            <person name="Clum A."/>
            <person name="Nolan M."/>
            <person name="Lipzen A."/>
            <person name="Salamov A."/>
            <person name="Henrissat B."/>
            <person name="Wiebenga A."/>
            <person name="De Vries R.P."/>
            <person name="Grigoriev I.V."/>
            <person name="Mortensen U.H."/>
            <person name="Andersen M.R."/>
            <person name="Baker S.E."/>
        </authorList>
    </citation>
    <scope>NUCLEOTIDE SEQUENCE [LARGE SCALE GENOMIC DNA]</scope>
    <source>
        <strain evidence="2 3">IBT 23096</strain>
    </source>
</reference>
<dbReference type="OrthoDB" id="4757095at2759"/>
<dbReference type="AlphaFoldDB" id="A0A2I2G172"/>
<accession>A0A2I2G172</accession>
<proteinExistence type="predicted"/>
<comment type="caution">
    <text evidence="2">The sequence shown here is derived from an EMBL/GenBank/DDBJ whole genome shotgun (WGS) entry which is preliminary data.</text>
</comment>
<keyword evidence="3" id="KW-1185">Reference proteome</keyword>
<feature type="domain" description="DUF7730" evidence="1">
    <location>
        <begin position="10"/>
        <end position="73"/>
    </location>
</feature>
<evidence type="ECO:0000313" key="2">
    <source>
        <dbReference type="EMBL" id="PLB46619.1"/>
    </source>
</evidence>
<evidence type="ECO:0000313" key="3">
    <source>
        <dbReference type="Proteomes" id="UP000234275"/>
    </source>
</evidence>
<dbReference type="GeneID" id="36550542"/>
<organism evidence="2 3">
    <name type="scientific">Aspergillus steynii IBT 23096</name>
    <dbReference type="NCBI Taxonomy" id="1392250"/>
    <lineage>
        <taxon>Eukaryota</taxon>
        <taxon>Fungi</taxon>
        <taxon>Dikarya</taxon>
        <taxon>Ascomycota</taxon>
        <taxon>Pezizomycotina</taxon>
        <taxon>Eurotiomycetes</taxon>
        <taxon>Eurotiomycetidae</taxon>
        <taxon>Eurotiales</taxon>
        <taxon>Aspergillaceae</taxon>
        <taxon>Aspergillus</taxon>
        <taxon>Aspergillus subgen. Circumdati</taxon>
    </lineage>
</organism>
<dbReference type="Proteomes" id="UP000234275">
    <property type="component" value="Unassembled WGS sequence"/>
</dbReference>
<gene>
    <name evidence="2" type="ORF">P170DRAFT_218049</name>
</gene>
<dbReference type="VEuPathDB" id="FungiDB:P170DRAFT_218049"/>
<dbReference type="InterPro" id="IPR056632">
    <property type="entry name" value="DUF7730"/>
</dbReference>
<sequence>MKLCGPIAPYDLGTWHEGCRALARMVGLEELSIHIGGYSLCAWEMFSTVAEPLRNIQVSRLFEVLLPWDDEVQGYVIHGMPFKLRGASDQDCC</sequence>
<evidence type="ECO:0000259" key="1">
    <source>
        <dbReference type="Pfam" id="PF24864"/>
    </source>
</evidence>